<accession>A0A016TJ64</accession>
<evidence type="ECO:0000313" key="2">
    <source>
        <dbReference type="Proteomes" id="UP000024635"/>
    </source>
</evidence>
<sequence length="110" mass="12354">MEGLLAPARFTRRSTRVKVINVIGKRTSNMNLRLISTKRLTSTFKKQREVAIFERLRSHTEQVPSLELVVEIISPIAPPPQFSGAALNYWGVYAPKETIASPQFTLNATT</sequence>
<gene>
    <name evidence="1" type="primary">Acey_s0098.g3099</name>
    <name evidence="1" type="ORF">Y032_0098g3099</name>
</gene>
<dbReference type="EMBL" id="JARK01001434">
    <property type="protein sequence ID" value="EYC02740.1"/>
    <property type="molecule type" value="Genomic_DNA"/>
</dbReference>
<evidence type="ECO:0000313" key="1">
    <source>
        <dbReference type="EMBL" id="EYC02740.1"/>
    </source>
</evidence>
<name>A0A016TJ64_9BILA</name>
<comment type="caution">
    <text evidence="1">The sequence shown here is derived from an EMBL/GenBank/DDBJ whole genome shotgun (WGS) entry which is preliminary data.</text>
</comment>
<protein>
    <submittedName>
        <fullName evidence="1">Uncharacterized protein</fullName>
    </submittedName>
</protein>
<proteinExistence type="predicted"/>
<organism evidence="1 2">
    <name type="scientific">Ancylostoma ceylanicum</name>
    <dbReference type="NCBI Taxonomy" id="53326"/>
    <lineage>
        <taxon>Eukaryota</taxon>
        <taxon>Metazoa</taxon>
        <taxon>Ecdysozoa</taxon>
        <taxon>Nematoda</taxon>
        <taxon>Chromadorea</taxon>
        <taxon>Rhabditida</taxon>
        <taxon>Rhabditina</taxon>
        <taxon>Rhabditomorpha</taxon>
        <taxon>Strongyloidea</taxon>
        <taxon>Ancylostomatidae</taxon>
        <taxon>Ancylostomatinae</taxon>
        <taxon>Ancylostoma</taxon>
    </lineage>
</organism>
<dbReference type="AlphaFoldDB" id="A0A016TJ64"/>
<reference evidence="2" key="1">
    <citation type="journal article" date="2015" name="Nat. Genet.">
        <title>The genome and transcriptome of the zoonotic hookworm Ancylostoma ceylanicum identify infection-specific gene families.</title>
        <authorList>
            <person name="Schwarz E.M."/>
            <person name="Hu Y."/>
            <person name="Antoshechkin I."/>
            <person name="Miller M.M."/>
            <person name="Sternberg P.W."/>
            <person name="Aroian R.V."/>
        </authorList>
    </citation>
    <scope>NUCLEOTIDE SEQUENCE</scope>
    <source>
        <strain evidence="2">HY135</strain>
    </source>
</reference>
<keyword evidence="2" id="KW-1185">Reference proteome</keyword>
<dbReference type="Proteomes" id="UP000024635">
    <property type="component" value="Unassembled WGS sequence"/>
</dbReference>